<name>A0ABW0ITT8_9HYPH</name>
<dbReference type="RefSeq" id="WP_377799094.1">
    <property type="nucleotide sequence ID" value="NZ_JBHSLW010000019.1"/>
</dbReference>
<dbReference type="Gene3D" id="3.40.190.80">
    <property type="match status" value="1"/>
</dbReference>
<accession>A0ABW0ITT8</accession>
<dbReference type="PROSITE" id="PS00629">
    <property type="entry name" value="IMP_1"/>
    <property type="match status" value="1"/>
</dbReference>
<evidence type="ECO:0000256" key="3">
    <source>
        <dbReference type="ARBA" id="ARBA00009759"/>
    </source>
</evidence>
<evidence type="ECO:0000256" key="5">
    <source>
        <dbReference type="ARBA" id="ARBA00022801"/>
    </source>
</evidence>
<dbReference type="InterPro" id="IPR000760">
    <property type="entry name" value="Inositol_monophosphatase-like"/>
</dbReference>
<evidence type="ECO:0000256" key="1">
    <source>
        <dbReference type="ARBA" id="ARBA00001033"/>
    </source>
</evidence>
<evidence type="ECO:0000256" key="2">
    <source>
        <dbReference type="ARBA" id="ARBA00001946"/>
    </source>
</evidence>
<dbReference type="PRINTS" id="PR00377">
    <property type="entry name" value="IMPHPHTASES"/>
</dbReference>
<dbReference type="EC" id="3.1.3.25" evidence="7"/>
<gene>
    <name evidence="8" type="ORF">ACFPOB_14105</name>
</gene>
<comment type="similarity">
    <text evidence="3 7">Belongs to the inositol monophosphatase superfamily.</text>
</comment>
<evidence type="ECO:0000313" key="9">
    <source>
        <dbReference type="Proteomes" id="UP001596053"/>
    </source>
</evidence>
<proteinExistence type="inferred from homology"/>
<evidence type="ECO:0000256" key="6">
    <source>
        <dbReference type="ARBA" id="ARBA00022842"/>
    </source>
</evidence>
<protein>
    <recommendedName>
        <fullName evidence="7">Inositol-1-monophosphatase</fullName>
        <ecNumber evidence="7">3.1.3.25</ecNumber>
    </recommendedName>
</protein>
<keyword evidence="4 7" id="KW-0479">Metal-binding</keyword>
<dbReference type="EMBL" id="JBHSLW010000019">
    <property type="protein sequence ID" value="MFC5420695.1"/>
    <property type="molecule type" value="Genomic_DNA"/>
</dbReference>
<dbReference type="PANTHER" id="PTHR20854">
    <property type="entry name" value="INOSITOL MONOPHOSPHATASE"/>
    <property type="match status" value="1"/>
</dbReference>
<dbReference type="InterPro" id="IPR033942">
    <property type="entry name" value="IMPase"/>
</dbReference>
<dbReference type="InterPro" id="IPR020550">
    <property type="entry name" value="Inositol_monophosphatase_CS"/>
</dbReference>
<dbReference type="PANTHER" id="PTHR20854:SF4">
    <property type="entry name" value="INOSITOL-1-MONOPHOSPHATASE-RELATED"/>
    <property type="match status" value="1"/>
</dbReference>
<dbReference type="Pfam" id="PF00459">
    <property type="entry name" value="Inositol_P"/>
    <property type="match status" value="1"/>
</dbReference>
<comment type="caution">
    <text evidence="8">The sequence shown here is derived from an EMBL/GenBank/DDBJ whole genome shotgun (WGS) entry which is preliminary data.</text>
</comment>
<comment type="cofactor">
    <cofactor evidence="2 7">
        <name>Mg(2+)</name>
        <dbReference type="ChEBI" id="CHEBI:18420"/>
    </cofactor>
</comment>
<evidence type="ECO:0000313" key="8">
    <source>
        <dbReference type="EMBL" id="MFC5420695.1"/>
    </source>
</evidence>
<evidence type="ECO:0000256" key="4">
    <source>
        <dbReference type="ARBA" id="ARBA00022723"/>
    </source>
</evidence>
<evidence type="ECO:0000256" key="7">
    <source>
        <dbReference type="RuleBase" id="RU364068"/>
    </source>
</evidence>
<sequence length="266" mass="28102">MTPAELELRDYAVLGLVAEASHLALDYFGRSDSLNITMKGAQDWLTAADGAVESFLRERLERLFPSDAVIGEEGGGDAADAVWIIDPIDGTANFAHGDLNWCISIGLVLHGQPEIGVIAAPALGEVYRARRGSGASLNGRPIRVSGTSDIGRASLEFGWSKRRPLESYIDIVKRGFEAGAAVKRPGAGALGLCHVACGRTDAYAELHINSWDVAAGLVIAAEAGADVNDFFAGDAIKAGNPVLCCTPELTAELERITGIVSRRNSR</sequence>
<keyword evidence="6 7" id="KW-0460">Magnesium</keyword>
<reference evidence="9" key="1">
    <citation type="journal article" date="2019" name="Int. J. Syst. Evol. Microbiol.">
        <title>The Global Catalogue of Microorganisms (GCM) 10K type strain sequencing project: providing services to taxonomists for standard genome sequencing and annotation.</title>
        <authorList>
            <consortium name="The Broad Institute Genomics Platform"/>
            <consortium name="The Broad Institute Genome Sequencing Center for Infectious Disease"/>
            <person name="Wu L."/>
            <person name="Ma J."/>
        </authorList>
    </citation>
    <scope>NUCLEOTIDE SEQUENCE [LARGE SCALE GENOMIC DNA]</scope>
    <source>
        <strain evidence="9">NCAIM B.01391</strain>
    </source>
</reference>
<dbReference type="Gene3D" id="3.30.540.10">
    <property type="entry name" value="Fructose-1,6-Bisphosphatase, subunit A, domain 1"/>
    <property type="match status" value="1"/>
</dbReference>
<dbReference type="InterPro" id="IPR020583">
    <property type="entry name" value="Inositol_monoP_metal-BS"/>
</dbReference>
<comment type="catalytic activity">
    <reaction evidence="1 7">
        <text>a myo-inositol phosphate + H2O = myo-inositol + phosphate</text>
        <dbReference type="Rhea" id="RHEA:24056"/>
        <dbReference type="ChEBI" id="CHEBI:15377"/>
        <dbReference type="ChEBI" id="CHEBI:17268"/>
        <dbReference type="ChEBI" id="CHEBI:43474"/>
        <dbReference type="ChEBI" id="CHEBI:84139"/>
        <dbReference type="EC" id="3.1.3.25"/>
    </reaction>
</comment>
<dbReference type="CDD" id="cd01639">
    <property type="entry name" value="IMPase"/>
    <property type="match status" value="1"/>
</dbReference>
<organism evidence="8 9">
    <name type="scientific">Bosea eneae</name>
    <dbReference type="NCBI Taxonomy" id="151454"/>
    <lineage>
        <taxon>Bacteria</taxon>
        <taxon>Pseudomonadati</taxon>
        <taxon>Pseudomonadota</taxon>
        <taxon>Alphaproteobacteria</taxon>
        <taxon>Hyphomicrobiales</taxon>
        <taxon>Boseaceae</taxon>
        <taxon>Bosea</taxon>
    </lineage>
</organism>
<keyword evidence="5 7" id="KW-0378">Hydrolase</keyword>
<dbReference type="SUPFAM" id="SSF56655">
    <property type="entry name" value="Carbohydrate phosphatase"/>
    <property type="match status" value="1"/>
</dbReference>
<dbReference type="PROSITE" id="PS00630">
    <property type="entry name" value="IMP_2"/>
    <property type="match status" value="1"/>
</dbReference>
<dbReference type="Proteomes" id="UP001596053">
    <property type="component" value="Unassembled WGS sequence"/>
</dbReference>
<keyword evidence="9" id="KW-1185">Reference proteome</keyword>